<dbReference type="InterPro" id="IPR041470">
    <property type="entry name" value="GCP_N"/>
</dbReference>
<sequence length="1296" mass="149403">ITLKMNTIIPITLVDINIPLSDDINSEVHIDNIEIINNVQQSVGKGIEKYEILYNTLEQITLELRMLKDKGLKDNQANSKYFCPWCEISKEQQGDFSYEWKISKSMEQIKQDYISYRGHIRPAIFNMIPLHNWIPDEFHVMLRITDVLWRLVINELKSRNTWGDQARNVIIDEMKHARTWLHQFLNPNYPNSIPSNHFYQAGDITPYMHVLVYHIPEMMSIHYHFGLAAFSCSAVEKKNHQQVSHFFKKTTKDGGVGKERKSAILDILEYENRQLYFSNNNELDSVHVSKLSSDFEFNDNSTEEVRATLFGITSFSEKTVNFNPNEDIDNNILPVPEMLSEPVDVIMESLPDFSTFKLPMKSEKSSNEDNKTYKTHSTDSNSTSEKSQDLISNVSPSIWETVLVDYNNDVRQMISWESIGKSNFNVNGTSPYLTEANISTYEAVWQNHFYHEFSFGSTGIAIHQEILVQDILFLVLGTPSKLFSYDPVKRIFHPNVPNIRIQETVAESCTKSAHLYGLTGVAFGRSLASFVSFMRKSISAVSEKLNGADNIKIVRLYHTMDESSLIVERIATFCCCDVADSRHSMLSIDQKEQKEQEGFYLPFGSGILSEIYSTAKSIDAARSPLHKSILLAFLKQSSEPLFHMLNSWLGVASSSTLALLPIDTPKGEFYDPYEEFFIANFEIDTSFIKHDGDGFWQHKIKVDEKNVLPIFISPELARDVLEAGKSLRLLRDCRPNHPLFDSSTILDKITGKLKWGINLKWLFIQGDIDEMQDQLQNYFREMIIAIVTQGERRKSEISNVTIVADPNLDEDSTTVLIERLLQVQSSTSSYAHKDYILPLVAITEQVVARTILCHCRLINASMLSNFFHDLGLRAHLNVLRDFMLMGNGIFVSGLSDTLFNSDNISYDKNFFSSGNTHVNFEWIMALSAVIAEAVSSEKKDFEKNDSNQIIDSRGKVNDLDNILMFGIRSDDDPTFEETNDPNSLAALDFLYLEYKPPYPINVIITPTILKKYNVLFKFLLRVLRLKVIVQQIFRLTHERYNFGDKEESAEDHNLIHRFRFEAQQFVSAIYGYIFDIAIFSTWKHFMKRLDKIAKESEFELPRGHLAGEGSSDATSYYDDQSQSDSFSNVKSEDLDEEFSDDIAVAQVKDLASLLEYHDYILNRLSWQCLLKRKQLPLHKFLNGIFTTILDFARLLKLRRSYQYNLTQRNDHWNKIKVLYSNFRKYSAVFLNLLIELESSGNNKMGVRRKESGSQFRDKIENQFNLEGYLHHLVLRLDFNGYYSQIYNRELNKKSKS</sequence>
<dbReference type="Proteomes" id="UP000789706">
    <property type="component" value="Unassembled WGS sequence"/>
</dbReference>
<gene>
    <name evidence="9" type="ORF">DEBURN_LOCUS84</name>
</gene>
<feature type="compositionally biased region" description="Basic and acidic residues" evidence="6">
    <location>
        <begin position="360"/>
        <end position="372"/>
    </location>
</feature>
<feature type="region of interest" description="Disordered" evidence="6">
    <location>
        <begin position="360"/>
        <end position="388"/>
    </location>
</feature>
<dbReference type="PANTHER" id="PTHR19302">
    <property type="entry name" value="GAMMA TUBULIN COMPLEX PROTEIN"/>
    <property type="match status" value="1"/>
</dbReference>
<dbReference type="GO" id="GO:0000930">
    <property type="term" value="C:gamma-tubulin complex"/>
    <property type="evidence" value="ECO:0007669"/>
    <property type="project" value="TreeGrafter"/>
</dbReference>
<evidence type="ECO:0000313" key="10">
    <source>
        <dbReference type="Proteomes" id="UP000789706"/>
    </source>
</evidence>
<dbReference type="Pfam" id="PF04130">
    <property type="entry name" value="GCP_C_terminal"/>
    <property type="match status" value="1"/>
</dbReference>
<name>A0A9N8UUV5_9GLOM</name>
<dbReference type="GO" id="GO:0005816">
    <property type="term" value="C:spindle pole body"/>
    <property type="evidence" value="ECO:0007669"/>
    <property type="project" value="UniProtKB-ARBA"/>
</dbReference>
<accession>A0A9N8UUV5</accession>
<protein>
    <submittedName>
        <fullName evidence="9">7083_t:CDS:1</fullName>
    </submittedName>
</protein>
<dbReference type="Pfam" id="PF17681">
    <property type="entry name" value="GCP_N_terminal"/>
    <property type="match status" value="1"/>
</dbReference>
<keyword evidence="10" id="KW-1185">Reference proteome</keyword>
<keyword evidence="5" id="KW-0206">Cytoskeleton</keyword>
<keyword evidence="4" id="KW-0493">Microtubule</keyword>
<dbReference type="Gene3D" id="1.20.120.1900">
    <property type="entry name" value="Gamma-tubulin complex, C-terminal domain"/>
    <property type="match status" value="1"/>
</dbReference>
<feature type="non-terminal residue" evidence="9">
    <location>
        <position position="1296"/>
    </location>
</feature>
<feature type="region of interest" description="Disordered" evidence="6">
    <location>
        <begin position="1103"/>
        <end position="1127"/>
    </location>
</feature>
<dbReference type="GO" id="GO:0000922">
    <property type="term" value="C:spindle pole"/>
    <property type="evidence" value="ECO:0007669"/>
    <property type="project" value="InterPro"/>
</dbReference>
<dbReference type="PANTHER" id="PTHR19302:SF70">
    <property type="entry name" value="GAMMA-TUBULIN COMPLEX COMPONENT 6"/>
    <property type="match status" value="1"/>
</dbReference>
<feature type="domain" description="Gamma tubulin complex component protein N-terminal" evidence="8">
    <location>
        <begin position="468"/>
        <end position="750"/>
    </location>
</feature>
<dbReference type="GO" id="GO:0005874">
    <property type="term" value="C:microtubule"/>
    <property type="evidence" value="ECO:0007669"/>
    <property type="project" value="UniProtKB-KW"/>
</dbReference>
<evidence type="ECO:0000256" key="3">
    <source>
        <dbReference type="ARBA" id="ARBA00022490"/>
    </source>
</evidence>
<reference evidence="9" key="1">
    <citation type="submission" date="2021-06" db="EMBL/GenBank/DDBJ databases">
        <authorList>
            <person name="Kallberg Y."/>
            <person name="Tangrot J."/>
            <person name="Rosling A."/>
        </authorList>
    </citation>
    <scope>NUCLEOTIDE SEQUENCE</scope>
    <source>
        <strain evidence="9">AZ414A</strain>
    </source>
</reference>
<feature type="compositionally biased region" description="Polar residues" evidence="6">
    <location>
        <begin position="378"/>
        <end position="388"/>
    </location>
</feature>
<dbReference type="GO" id="GO:0000278">
    <property type="term" value="P:mitotic cell cycle"/>
    <property type="evidence" value="ECO:0007669"/>
    <property type="project" value="TreeGrafter"/>
</dbReference>
<dbReference type="GO" id="GO:0051011">
    <property type="term" value="F:microtubule minus-end binding"/>
    <property type="evidence" value="ECO:0007669"/>
    <property type="project" value="TreeGrafter"/>
</dbReference>
<dbReference type="InterPro" id="IPR040457">
    <property type="entry name" value="GCP_C"/>
</dbReference>
<dbReference type="GO" id="GO:0031122">
    <property type="term" value="P:cytoplasmic microtubule organization"/>
    <property type="evidence" value="ECO:0007669"/>
    <property type="project" value="TreeGrafter"/>
</dbReference>
<dbReference type="GO" id="GO:0007020">
    <property type="term" value="P:microtubule nucleation"/>
    <property type="evidence" value="ECO:0007669"/>
    <property type="project" value="InterPro"/>
</dbReference>
<organism evidence="9 10">
    <name type="scientific">Diversispora eburnea</name>
    <dbReference type="NCBI Taxonomy" id="1213867"/>
    <lineage>
        <taxon>Eukaryota</taxon>
        <taxon>Fungi</taxon>
        <taxon>Fungi incertae sedis</taxon>
        <taxon>Mucoromycota</taxon>
        <taxon>Glomeromycotina</taxon>
        <taxon>Glomeromycetes</taxon>
        <taxon>Diversisporales</taxon>
        <taxon>Diversisporaceae</taxon>
        <taxon>Diversispora</taxon>
    </lineage>
</organism>
<dbReference type="InterPro" id="IPR007259">
    <property type="entry name" value="GCP"/>
</dbReference>
<evidence type="ECO:0000313" key="9">
    <source>
        <dbReference type="EMBL" id="CAG8432756.1"/>
    </source>
</evidence>
<feature type="compositionally biased region" description="Low complexity" evidence="6">
    <location>
        <begin position="1110"/>
        <end position="1127"/>
    </location>
</feature>
<evidence type="ECO:0000256" key="6">
    <source>
        <dbReference type="SAM" id="MobiDB-lite"/>
    </source>
</evidence>
<comment type="subcellular location">
    <subcellularLocation>
        <location evidence="1">Cytoplasm</location>
        <location evidence="1">Cytoskeleton</location>
    </subcellularLocation>
</comment>
<evidence type="ECO:0000256" key="2">
    <source>
        <dbReference type="ARBA" id="ARBA00010337"/>
    </source>
</evidence>
<evidence type="ECO:0000259" key="7">
    <source>
        <dbReference type="Pfam" id="PF04130"/>
    </source>
</evidence>
<evidence type="ECO:0000256" key="1">
    <source>
        <dbReference type="ARBA" id="ARBA00004245"/>
    </source>
</evidence>
<proteinExistence type="inferred from homology"/>
<evidence type="ECO:0000256" key="4">
    <source>
        <dbReference type="ARBA" id="ARBA00022701"/>
    </source>
</evidence>
<dbReference type="GO" id="GO:0051321">
    <property type="term" value="P:meiotic cell cycle"/>
    <property type="evidence" value="ECO:0007669"/>
    <property type="project" value="TreeGrafter"/>
</dbReference>
<dbReference type="OrthoDB" id="775571at2759"/>
<dbReference type="GO" id="GO:0051225">
    <property type="term" value="P:spindle assembly"/>
    <property type="evidence" value="ECO:0007669"/>
    <property type="project" value="TreeGrafter"/>
</dbReference>
<dbReference type="InterPro" id="IPR042241">
    <property type="entry name" value="GCP_C_sf"/>
</dbReference>
<dbReference type="EMBL" id="CAJVPK010000002">
    <property type="protein sequence ID" value="CAG8432756.1"/>
    <property type="molecule type" value="Genomic_DNA"/>
</dbReference>
<evidence type="ECO:0000259" key="8">
    <source>
        <dbReference type="Pfam" id="PF17681"/>
    </source>
</evidence>
<comment type="caution">
    <text evidence="9">The sequence shown here is derived from an EMBL/GenBank/DDBJ whole genome shotgun (WGS) entry which is preliminary data.</text>
</comment>
<dbReference type="GO" id="GO:0043015">
    <property type="term" value="F:gamma-tubulin binding"/>
    <property type="evidence" value="ECO:0007669"/>
    <property type="project" value="InterPro"/>
</dbReference>
<evidence type="ECO:0000256" key="5">
    <source>
        <dbReference type="ARBA" id="ARBA00023212"/>
    </source>
</evidence>
<keyword evidence="3" id="KW-0963">Cytoplasm</keyword>
<comment type="similarity">
    <text evidence="2">Belongs to the TUBGCP family.</text>
</comment>
<feature type="domain" description="Gamma tubulin complex component C-terminal" evidence="7">
    <location>
        <begin position="872"/>
        <end position="1282"/>
    </location>
</feature>